<dbReference type="OrthoDB" id="5974674at2"/>
<accession>A0A545TTQ9</accession>
<dbReference type="GO" id="GO:0003700">
    <property type="term" value="F:DNA-binding transcription factor activity"/>
    <property type="evidence" value="ECO:0007669"/>
    <property type="project" value="InterPro"/>
</dbReference>
<evidence type="ECO:0000259" key="1">
    <source>
        <dbReference type="PROSITE" id="PS50995"/>
    </source>
</evidence>
<dbReference type="AlphaFoldDB" id="A0A545TTQ9"/>
<organism evidence="2 3">
    <name type="scientific">Denitrobaculum tricleocarpae</name>
    <dbReference type="NCBI Taxonomy" id="2591009"/>
    <lineage>
        <taxon>Bacteria</taxon>
        <taxon>Pseudomonadati</taxon>
        <taxon>Pseudomonadota</taxon>
        <taxon>Alphaproteobacteria</taxon>
        <taxon>Rhodospirillales</taxon>
        <taxon>Rhodospirillaceae</taxon>
        <taxon>Denitrobaculum</taxon>
    </lineage>
</organism>
<dbReference type="Pfam" id="PF01047">
    <property type="entry name" value="MarR"/>
    <property type="match status" value="1"/>
</dbReference>
<dbReference type="PROSITE" id="PS50995">
    <property type="entry name" value="HTH_MARR_2"/>
    <property type="match status" value="1"/>
</dbReference>
<dbReference type="RefSeq" id="WP_142896245.1">
    <property type="nucleotide sequence ID" value="NZ_ML660054.1"/>
</dbReference>
<dbReference type="GO" id="GO:0006950">
    <property type="term" value="P:response to stress"/>
    <property type="evidence" value="ECO:0007669"/>
    <property type="project" value="TreeGrafter"/>
</dbReference>
<dbReference type="SUPFAM" id="SSF46785">
    <property type="entry name" value="Winged helix' DNA-binding domain"/>
    <property type="match status" value="1"/>
</dbReference>
<keyword evidence="3" id="KW-1185">Reference proteome</keyword>
<sequence length="142" mass="15595">MAISPADAICQFIPPFLRFLRQGMAELDLSPARFQILQALSKGQARSMVDLAERLCVTKRNITTLVDGLEKDGLAARRPHPTDRRSTLVVLTQTGEAVFVEAARVQTESLTELLGNLEPAEREAMAQALTHLTDALALKLEN</sequence>
<dbReference type="InterPro" id="IPR000835">
    <property type="entry name" value="HTH_MarR-typ"/>
</dbReference>
<dbReference type="InterPro" id="IPR039422">
    <property type="entry name" value="MarR/SlyA-like"/>
</dbReference>
<reference evidence="2 3" key="1">
    <citation type="submission" date="2019-06" db="EMBL/GenBank/DDBJ databases">
        <title>Whole genome sequence for Rhodospirillaceae sp. R148.</title>
        <authorList>
            <person name="Wang G."/>
        </authorList>
    </citation>
    <scope>NUCLEOTIDE SEQUENCE [LARGE SCALE GENOMIC DNA]</scope>
    <source>
        <strain evidence="2 3">R148</strain>
    </source>
</reference>
<dbReference type="PRINTS" id="PR00598">
    <property type="entry name" value="HTHMARR"/>
</dbReference>
<dbReference type="Gene3D" id="1.10.10.10">
    <property type="entry name" value="Winged helix-like DNA-binding domain superfamily/Winged helix DNA-binding domain"/>
    <property type="match status" value="1"/>
</dbReference>
<name>A0A545TTQ9_9PROT</name>
<dbReference type="PANTHER" id="PTHR33164:SF99">
    <property type="entry name" value="MARR FAMILY REGULATORY PROTEIN"/>
    <property type="match status" value="1"/>
</dbReference>
<proteinExistence type="predicted"/>
<gene>
    <name evidence="2" type="ORF">FKG95_10155</name>
</gene>
<evidence type="ECO:0000313" key="3">
    <source>
        <dbReference type="Proteomes" id="UP000315252"/>
    </source>
</evidence>
<feature type="domain" description="HTH marR-type" evidence="1">
    <location>
        <begin position="1"/>
        <end position="134"/>
    </location>
</feature>
<dbReference type="InterPro" id="IPR036390">
    <property type="entry name" value="WH_DNA-bd_sf"/>
</dbReference>
<comment type="caution">
    <text evidence="2">The sequence shown here is derived from an EMBL/GenBank/DDBJ whole genome shotgun (WGS) entry which is preliminary data.</text>
</comment>
<dbReference type="Proteomes" id="UP000315252">
    <property type="component" value="Unassembled WGS sequence"/>
</dbReference>
<dbReference type="SMART" id="SM00347">
    <property type="entry name" value="HTH_MARR"/>
    <property type="match status" value="1"/>
</dbReference>
<evidence type="ECO:0000313" key="2">
    <source>
        <dbReference type="EMBL" id="TQV80531.1"/>
    </source>
</evidence>
<protein>
    <submittedName>
        <fullName evidence="2">MarR family transcriptional regulator</fullName>
    </submittedName>
</protein>
<dbReference type="InterPro" id="IPR036388">
    <property type="entry name" value="WH-like_DNA-bd_sf"/>
</dbReference>
<dbReference type="PANTHER" id="PTHR33164">
    <property type="entry name" value="TRANSCRIPTIONAL REGULATOR, MARR FAMILY"/>
    <property type="match status" value="1"/>
</dbReference>
<dbReference type="EMBL" id="VHSH01000003">
    <property type="protein sequence ID" value="TQV80531.1"/>
    <property type="molecule type" value="Genomic_DNA"/>
</dbReference>